<feature type="domain" description="Mutator-like transposase" evidence="1">
    <location>
        <begin position="2"/>
        <end position="71"/>
    </location>
</feature>
<evidence type="ECO:0000259" key="1">
    <source>
        <dbReference type="Pfam" id="PF20700"/>
    </source>
</evidence>
<dbReference type="InterPro" id="IPR049012">
    <property type="entry name" value="Mutator_transp_dom"/>
</dbReference>
<reference evidence="2" key="1">
    <citation type="submission" date="2022-01" db="EMBL/GenBank/DDBJ databases">
        <authorList>
            <person name="King R."/>
        </authorList>
    </citation>
    <scope>NUCLEOTIDE SEQUENCE</scope>
</reference>
<dbReference type="OrthoDB" id="6431392at2759"/>
<gene>
    <name evidence="2" type="ORF">PSYICH_LOCUS3027</name>
</gene>
<evidence type="ECO:0000313" key="3">
    <source>
        <dbReference type="Proteomes" id="UP001153636"/>
    </source>
</evidence>
<dbReference type="EMBL" id="OV651824">
    <property type="protein sequence ID" value="CAH1102029.1"/>
    <property type="molecule type" value="Genomic_DNA"/>
</dbReference>
<keyword evidence="3" id="KW-1185">Reference proteome</keyword>
<proteinExistence type="predicted"/>
<dbReference type="Proteomes" id="UP001153636">
    <property type="component" value="Chromosome 12"/>
</dbReference>
<organism evidence="2 3">
    <name type="scientific">Psylliodes chrysocephalus</name>
    <dbReference type="NCBI Taxonomy" id="3402493"/>
    <lineage>
        <taxon>Eukaryota</taxon>
        <taxon>Metazoa</taxon>
        <taxon>Ecdysozoa</taxon>
        <taxon>Arthropoda</taxon>
        <taxon>Hexapoda</taxon>
        <taxon>Insecta</taxon>
        <taxon>Pterygota</taxon>
        <taxon>Neoptera</taxon>
        <taxon>Endopterygota</taxon>
        <taxon>Coleoptera</taxon>
        <taxon>Polyphaga</taxon>
        <taxon>Cucujiformia</taxon>
        <taxon>Chrysomeloidea</taxon>
        <taxon>Chrysomelidae</taxon>
        <taxon>Galerucinae</taxon>
        <taxon>Alticini</taxon>
        <taxon>Psylliodes</taxon>
    </lineage>
</organism>
<evidence type="ECO:0000313" key="2">
    <source>
        <dbReference type="EMBL" id="CAH1102029.1"/>
    </source>
</evidence>
<protein>
    <recommendedName>
        <fullName evidence="1">Mutator-like transposase domain-containing protein</fullName>
    </recommendedName>
</protein>
<dbReference type="AlphaFoldDB" id="A0A9P0CGX3"/>
<sequence length="174" mass="19924">MSFRQYSAHNELVSKSIFEAAWDAMDQAALEELQLAKDIGEVDEQGNGLIAVIVDGAWSKRSHKVNYNALSRVIIRNKDIVIKHELLQQRLRKRKRMVDETTEDSVITDPMNKFEVEVFISVINQAIQSISQRFEANKQIYEDFSDLDSRNFESLDLLSDSKVTDIAEKLGSIM</sequence>
<accession>A0A9P0CGX3</accession>
<dbReference type="Pfam" id="PF20700">
    <property type="entry name" value="Mutator"/>
    <property type="match status" value="1"/>
</dbReference>
<name>A0A9P0CGX3_9CUCU</name>